<name>A0A2C9XFF4_ENTFC</name>
<evidence type="ECO:0000256" key="1">
    <source>
        <dbReference type="SAM" id="Phobius"/>
    </source>
</evidence>
<keyword evidence="1" id="KW-0812">Transmembrane</keyword>
<dbReference type="Proteomes" id="UP000253144">
    <property type="component" value="Unassembled WGS sequence"/>
</dbReference>
<dbReference type="NCBIfam" id="TIGR01167">
    <property type="entry name" value="LPXTG_anchor"/>
    <property type="match status" value="1"/>
</dbReference>
<dbReference type="EMBL" id="JARPTX010000126">
    <property type="protein sequence ID" value="MDT2371360.1"/>
    <property type="molecule type" value="Genomic_DNA"/>
</dbReference>
<reference evidence="5 7" key="2">
    <citation type="submission" date="2017-05" db="EMBL/GenBank/DDBJ databases">
        <title>The Genome Sequence of Enterococcus faecium 6F2_DIV0138.</title>
        <authorList>
            <consortium name="The Broad Institute Genomics Platform"/>
            <consortium name="The Broad Institute Genomic Center for Infectious Diseases"/>
            <person name="Earl A."/>
            <person name="Manson A."/>
            <person name="Schwartman J."/>
            <person name="Gilmore M."/>
            <person name="Abouelleil A."/>
            <person name="Cao P."/>
            <person name="Chapman S."/>
            <person name="Cusick C."/>
            <person name="Shea T."/>
            <person name="Young S."/>
            <person name="Neafsey D."/>
            <person name="Nusbaum C."/>
            <person name="Birren B."/>
        </authorList>
    </citation>
    <scope>NUCLEOTIDE SEQUENCE [LARGE SCALE GENOMIC DNA]</scope>
    <source>
        <strain evidence="5 7">6F2_DIV0138</strain>
    </source>
</reference>
<proteinExistence type="predicted"/>
<dbReference type="EMBL" id="JAIFOC010000191">
    <property type="protein sequence ID" value="MBX4223858.1"/>
    <property type="molecule type" value="Genomic_DNA"/>
</dbReference>
<evidence type="ECO:0000256" key="2">
    <source>
        <dbReference type="SAM" id="SignalP"/>
    </source>
</evidence>
<dbReference type="EMBL" id="NGLB01000001">
    <property type="protein sequence ID" value="OTO00234.1"/>
    <property type="molecule type" value="Genomic_DNA"/>
</dbReference>
<reference evidence="3" key="3">
    <citation type="journal article" date="2022" name="J. Anim. Sci.">
        <title>Whole genome sequence analyses-based assessment of virulence potential and antimicrobial susceptibilities and resistance of Enterococcus faecium strains isolated from commercial swine and cattle probiotic products.</title>
        <authorList>
            <person name="Shridhar P.B."/>
            <person name="Amachawadi R.G."/>
            <person name="Tokach M."/>
            <person name="Patel I."/>
            <person name="Gangiredla J."/>
            <person name="Mammel M."/>
            <person name="Nagaraja T.G."/>
        </authorList>
    </citation>
    <scope>NUCLEOTIDE SEQUENCE</scope>
    <source>
        <strain evidence="3">EF215</strain>
    </source>
</reference>
<evidence type="ECO:0000313" key="6">
    <source>
        <dbReference type="EMBL" id="RBS32799.1"/>
    </source>
</evidence>
<feature type="signal peptide" evidence="2">
    <location>
        <begin position="1"/>
        <end position="24"/>
    </location>
</feature>
<evidence type="ECO:0000313" key="5">
    <source>
        <dbReference type="EMBL" id="OTO00234.1"/>
    </source>
</evidence>
<protein>
    <submittedName>
        <fullName evidence="4">LPXTG cell wall anchor domain-containing protein</fullName>
    </submittedName>
</protein>
<evidence type="ECO:0000313" key="4">
    <source>
        <dbReference type="EMBL" id="MDT2371360.1"/>
    </source>
</evidence>
<comment type="caution">
    <text evidence="4">The sequence shown here is derived from an EMBL/GenBank/DDBJ whole genome shotgun (WGS) entry which is preliminary data.</text>
</comment>
<evidence type="ECO:0000313" key="9">
    <source>
        <dbReference type="Proteomes" id="UP001260956"/>
    </source>
</evidence>
<feature type="transmembrane region" description="Helical" evidence="1">
    <location>
        <begin position="76"/>
        <end position="95"/>
    </location>
</feature>
<evidence type="ECO:0000313" key="7">
    <source>
        <dbReference type="Proteomes" id="UP000194737"/>
    </source>
</evidence>
<keyword evidence="1" id="KW-1133">Transmembrane helix</keyword>
<dbReference type="Proteomes" id="UP001139644">
    <property type="component" value="Unassembled WGS sequence"/>
</dbReference>
<sequence>MKKILTIICLGLLIGAAIPVSASADDQTTSRVGITFYQSTNKVVPMKRIVVPDKLDQIAPKEYNQLLPKTNDKQNFFSSLIGISLVLSVALFYYLKKQMVMRRKNEK</sequence>
<dbReference type="Proteomes" id="UP000194737">
    <property type="component" value="Unassembled WGS sequence"/>
</dbReference>
<dbReference type="Proteomes" id="UP001260956">
    <property type="component" value="Unassembled WGS sequence"/>
</dbReference>
<reference evidence="4" key="4">
    <citation type="submission" date="2023-03" db="EMBL/GenBank/DDBJ databases">
        <authorList>
            <person name="Shen W."/>
            <person name="Cai J."/>
        </authorList>
    </citation>
    <scope>NUCLEOTIDE SEQUENCE</scope>
    <source>
        <strain evidence="4">B1010-2</strain>
    </source>
</reference>
<dbReference type="RefSeq" id="WP_002330239.1">
    <property type="nucleotide sequence ID" value="NZ_CABGOC010000014.1"/>
</dbReference>
<dbReference type="AlphaFoldDB" id="A0A2C9XFF4"/>
<accession>A0A2C9XFF4</accession>
<organism evidence="4 9">
    <name type="scientific">Enterococcus faecium</name>
    <name type="common">Streptococcus faecium</name>
    <dbReference type="NCBI Taxonomy" id="1352"/>
    <lineage>
        <taxon>Bacteria</taxon>
        <taxon>Bacillati</taxon>
        <taxon>Bacillota</taxon>
        <taxon>Bacilli</taxon>
        <taxon>Lactobacillales</taxon>
        <taxon>Enterococcaceae</taxon>
        <taxon>Enterococcus</taxon>
    </lineage>
</organism>
<keyword evidence="2" id="KW-0732">Signal</keyword>
<evidence type="ECO:0000313" key="8">
    <source>
        <dbReference type="Proteomes" id="UP000253144"/>
    </source>
</evidence>
<reference evidence="6 8" key="1">
    <citation type="submission" date="2015-06" db="EMBL/GenBank/DDBJ databases">
        <title>The Genome Sequence of Enterococcus faecium 131EA1.</title>
        <authorList>
            <consortium name="The Broad Institute Genomics Platform"/>
            <consortium name="The Broad Institute Genome Sequencing Center for Infectious Disease"/>
            <person name="Earl A.M."/>
            <person name="Van Tyne D."/>
            <person name="Lebreton F."/>
            <person name="Saavedra J.T."/>
            <person name="Gilmore M.S."/>
            <person name="Manson Mcguire A."/>
            <person name="Clock S."/>
            <person name="Crupain M."/>
            <person name="Rangan U."/>
            <person name="Young S."/>
            <person name="Abouelleil A."/>
            <person name="Cao P."/>
            <person name="Chapman S.B."/>
            <person name="Griggs A."/>
            <person name="Priest M."/>
            <person name="Shea T."/>
            <person name="Wortman J."/>
            <person name="Nusbaum C."/>
            <person name="Birren B."/>
        </authorList>
    </citation>
    <scope>NUCLEOTIDE SEQUENCE [LARGE SCALE GENOMIC DNA]</scope>
    <source>
        <strain evidence="6 8">131EA1</strain>
    </source>
</reference>
<gene>
    <name evidence="5" type="ORF">A5804_001728</name>
    <name evidence="6" type="ORF">EB12_01280</name>
    <name evidence="3" type="ORF">KYX88_13900</name>
    <name evidence="4" type="ORF">P6Z85_14745</name>
</gene>
<evidence type="ECO:0000313" key="3">
    <source>
        <dbReference type="EMBL" id="MBX4223858.1"/>
    </source>
</evidence>
<dbReference type="EMBL" id="LEQJ01000006">
    <property type="protein sequence ID" value="RBS32799.1"/>
    <property type="molecule type" value="Genomic_DNA"/>
</dbReference>
<feature type="chain" id="PRO_5011932761" evidence="2">
    <location>
        <begin position="25"/>
        <end position="107"/>
    </location>
</feature>
<keyword evidence="1" id="KW-0472">Membrane</keyword>